<gene>
    <name evidence="1" type="ORF">UVI_02003650</name>
</gene>
<dbReference type="Pfam" id="PF12796">
    <property type="entry name" value="Ank_2"/>
    <property type="match status" value="1"/>
</dbReference>
<dbReference type="Proteomes" id="UP000054053">
    <property type="component" value="Unassembled WGS sequence"/>
</dbReference>
<dbReference type="InterPro" id="IPR002110">
    <property type="entry name" value="Ankyrin_rpt"/>
</dbReference>
<comment type="caution">
    <text evidence="1">The sequence shown here is derived from an EMBL/GenBank/DDBJ whole genome shotgun (WGS) entry which is preliminary data.</text>
</comment>
<name>A0A1B5L246_USTVR</name>
<evidence type="ECO:0008006" key="3">
    <source>
        <dbReference type="Google" id="ProtNLM"/>
    </source>
</evidence>
<dbReference type="SUPFAM" id="SSF48403">
    <property type="entry name" value="Ankyrin repeat"/>
    <property type="match status" value="1"/>
</dbReference>
<sequence length="150" mass="17124">MVRFFLEAGVDALITTSHGWTPLYDASANAHLECVKLLLVEYKAHPSLISDMGKTPLDLVIARKPRYDWFYLGWDSKHYLNGQPYKAKEWDLCDRDRLAEIRRLLENNGAMTSEELYSINRSKFSQVTKGQYAGGGLYGSEDSSYHLVNN</sequence>
<evidence type="ECO:0000313" key="2">
    <source>
        <dbReference type="Proteomes" id="UP000054053"/>
    </source>
</evidence>
<dbReference type="InterPro" id="IPR036770">
    <property type="entry name" value="Ankyrin_rpt-contain_sf"/>
</dbReference>
<dbReference type="Gene3D" id="1.25.40.20">
    <property type="entry name" value="Ankyrin repeat-containing domain"/>
    <property type="match status" value="1"/>
</dbReference>
<reference evidence="2" key="1">
    <citation type="journal article" date="2016" name="Genome Announc.">
        <title>Genome sequence of Ustilaginoidea virens IPU010, a rice pathogenic fungus causing false smut.</title>
        <authorList>
            <person name="Kumagai T."/>
            <person name="Ishii T."/>
            <person name="Terai G."/>
            <person name="Umemura M."/>
            <person name="Machida M."/>
            <person name="Asai K."/>
        </authorList>
    </citation>
    <scope>NUCLEOTIDE SEQUENCE [LARGE SCALE GENOMIC DNA]</scope>
    <source>
        <strain evidence="2">IPU010</strain>
    </source>
</reference>
<protein>
    <recommendedName>
        <fullName evidence="3">Ankyrin repeat protein</fullName>
    </recommendedName>
</protein>
<accession>A0A1B5L246</accession>
<proteinExistence type="predicted"/>
<evidence type="ECO:0000313" key="1">
    <source>
        <dbReference type="EMBL" id="GAO17097.1"/>
    </source>
</evidence>
<dbReference type="AlphaFoldDB" id="A0A1B5L246"/>
<organism evidence="1 2">
    <name type="scientific">Ustilaginoidea virens</name>
    <name type="common">Rice false smut fungus</name>
    <name type="synonym">Villosiclava virens</name>
    <dbReference type="NCBI Taxonomy" id="1159556"/>
    <lineage>
        <taxon>Eukaryota</taxon>
        <taxon>Fungi</taxon>
        <taxon>Dikarya</taxon>
        <taxon>Ascomycota</taxon>
        <taxon>Pezizomycotina</taxon>
        <taxon>Sordariomycetes</taxon>
        <taxon>Hypocreomycetidae</taxon>
        <taxon>Hypocreales</taxon>
        <taxon>Clavicipitaceae</taxon>
        <taxon>Ustilaginoidea</taxon>
    </lineage>
</organism>
<dbReference type="EMBL" id="BBTG02000001">
    <property type="protein sequence ID" value="GAO17097.1"/>
    <property type="molecule type" value="Genomic_DNA"/>
</dbReference>